<comment type="caution">
    <text evidence="2">The sequence shown here is derived from an EMBL/GenBank/DDBJ whole genome shotgun (WGS) entry which is preliminary data.</text>
</comment>
<protein>
    <submittedName>
        <fullName evidence="2">Uncharacterized protein</fullName>
    </submittedName>
</protein>
<evidence type="ECO:0000313" key="2">
    <source>
        <dbReference type="EMBL" id="TDY54772.1"/>
    </source>
</evidence>
<sequence length="66" mass="6761">MVETFAFAYWVSLFVLFAVFAVSGMVGIGAAATALLRIHAYPARVLGAVAGAVIGFAVLGTLPIFG</sequence>
<name>A0A4R8M4K1_9BURK</name>
<dbReference type="EMBL" id="SORE01000001">
    <property type="protein sequence ID" value="TDY54772.1"/>
    <property type="molecule type" value="Genomic_DNA"/>
</dbReference>
<keyword evidence="1" id="KW-0472">Membrane</keyword>
<evidence type="ECO:0000256" key="1">
    <source>
        <dbReference type="SAM" id="Phobius"/>
    </source>
</evidence>
<keyword evidence="1" id="KW-0812">Transmembrane</keyword>
<reference evidence="2 3" key="1">
    <citation type="submission" date="2019-03" db="EMBL/GenBank/DDBJ databases">
        <title>Genomic Encyclopedia of Type Strains, Phase III (KMG-III): the genomes of soil and plant-associated and newly described type strains.</title>
        <authorList>
            <person name="Whitman W."/>
        </authorList>
    </citation>
    <scope>NUCLEOTIDE SEQUENCE [LARGE SCALE GENOMIC DNA]</scope>
    <source>
        <strain evidence="2 3">LMG 29544</strain>
    </source>
</reference>
<dbReference type="Proteomes" id="UP000295509">
    <property type="component" value="Unassembled WGS sequence"/>
</dbReference>
<feature type="transmembrane region" description="Helical" evidence="1">
    <location>
        <begin position="6"/>
        <end position="33"/>
    </location>
</feature>
<evidence type="ECO:0000313" key="3">
    <source>
        <dbReference type="Proteomes" id="UP000295509"/>
    </source>
</evidence>
<accession>A0A4R8M4K1</accession>
<feature type="transmembrane region" description="Helical" evidence="1">
    <location>
        <begin position="45"/>
        <end position="65"/>
    </location>
</feature>
<dbReference type="RefSeq" id="WP_134189794.1">
    <property type="nucleotide sequence ID" value="NZ_JBHLUW010000027.1"/>
</dbReference>
<dbReference type="AlphaFoldDB" id="A0A4R8M4K1"/>
<organism evidence="2 3">
    <name type="scientific">Paraburkholderia rhizosphaerae</name>
    <dbReference type="NCBI Taxonomy" id="480658"/>
    <lineage>
        <taxon>Bacteria</taxon>
        <taxon>Pseudomonadati</taxon>
        <taxon>Pseudomonadota</taxon>
        <taxon>Betaproteobacteria</taxon>
        <taxon>Burkholderiales</taxon>
        <taxon>Burkholderiaceae</taxon>
        <taxon>Paraburkholderia</taxon>
    </lineage>
</organism>
<gene>
    <name evidence="2" type="ORF">BX592_101228</name>
</gene>
<keyword evidence="1" id="KW-1133">Transmembrane helix</keyword>
<keyword evidence="3" id="KW-1185">Reference proteome</keyword>
<proteinExistence type="predicted"/>